<dbReference type="RefSeq" id="WP_011269695.1">
    <property type="nucleotide sequence ID" value="NC_007086.1"/>
</dbReference>
<dbReference type="InterPro" id="IPR014914">
    <property type="entry name" value="RES_dom"/>
</dbReference>
<accession>A0A0H2X785</accession>
<dbReference type="AlphaFoldDB" id="A0A0H2X785"/>
<organism evidence="2 3">
    <name type="scientific">Xanthomonas campestris pv. campestris (strain 8004)</name>
    <dbReference type="NCBI Taxonomy" id="314565"/>
    <lineage>
        <taxon>Bacteria</taxon>
        <taxon>Pseudomonadati</taxon>
        <taxon>Pseudomonadota</taxon>
        <taxon>Gammaproteobacteria</taxon>
        <taxon>Lysobacterales</taxon>
        <taxon>Lysobacteraceae</taxon>
        <taxon>Xanthomonas</taxon>
    </lineage>
</organism>
<dbReference type="Proteomes" id="UP000000420">
    <property type="component" value="Chromosome"/>
</dbReference>
<evidence type="ECO:0000259" key="1">
    <source>
        <dbReference type="SMART" id="SM00953"/>
    </source>
</evidence>
<sequence>MSRELPSFLIDAGELLQHVSRVVYRGSPLHYGRSSTNRYDDPTGAYGVLYLGPDLPTALMESVFHKHQWLADTTRSIALQEVQGRMVRAVGVLCDLRLADLTAPGVMAGYFGLNLEQLASRDYTHTQQVSTQVHAMLGDDGLPLFDGVLYPSRNNYPAKSIALFERAEAKVRVIKDIDLVDHVDWPGFVATYCIGVEPDPGPVEPDDEAS</sequence>
<gene>
    <name evidence="2" type="ordered locus">XC_2022</name>
</gene>
<protein>
    <recommendedName>
        <fullName evidence="1">RES domain-containing protein</fullName>
    </recommendedName>
</protein>
<dbReference type="KEGG" id="xcb:XC_2022"/>
<dbReference type="EMBL" id="CP000050">
    <property type="protein sequence ID" value="AAY49083.1"/>
    <property type="molecule type" value="Genomic_DNA"/>
</dbReference>
<reference evidence="2 3" key="1">
    <citation type="journal article" date="2005" name="Genome Res.">
        <title>Comparative and functional genomic analyses of the pathogenicity of phytopathogen Xanthomonas campestris pv. campestris.</title>
        <authorList>
            <person name="Qian W."/>
            <person name="Jia Y."/>
            <person name="Ren S.X."/>
            <person name="He Y.Q."/>
            <person name="Feng J.X."/>
            <person name="Lu L.F."/>
            <person name="Sun Q."/>
            <person name="Ying G."/>
            <person name="Tang D.J."/>
            <person name="Tang H."/>
            <person name="Wu W."/>
            <person name="Hao P."/>
            <person name="Wang L."/>
            <person name="Jiang B.L."/>
            <person name="Zeng S."/>
            <person name="Gu W.Y."/>
            <person name="Lu G."/>
            <person name="Rong L."/>
            <person name="Tian Y."/>
            <person name="Yao Z."/>
            <person name="Fu G."/>
            <person name="Chen B."/>
            <person name="Fang R."/>
            <person name="Qiang B."/>
            <person name="Chen Z."/>
            <person name="Zhao G.P."/>
            <person name="Tang J.L."/>
            <person name="He C."/>
        </authorList>
    </citation>
    <scope>NUCLEOTIDE SEQUENCE [LARGE SCALE GENOMIC DNA]</scope>
    <source>
        <strain evidence="2 3">8004</strain>
    </source>
</reference>
<proteinExistence type="predicted"/>
<dbReference type="HOGENOM" id="CLU_113762_0_0_6"/>
<dbReference type="Pfam" id="PF08808">
    <property type="entry name" value="RES"/>
    <property type="match status" value="1"/>
</dbReference>
<evidence type="ECO:0000313" key="2">
    <source>
        <dbReference type="EMBL" id="AAY49083.1"/>
    </source>
</evidence>
<name>A0A0H2X785_XANC8</name>
<feature type="domain" description="RES" evidence="1">
    <location>
        <begin position="28"/>
        <end position="174"/>
    </location>
</feature>
<evidence type="ECO:0000313" key="3">
    <source>
        <dbReference type="Proteomes" id="UP000000420"/>
    </source>
</evidence>
<dbReference type="SMART" id="SM00953">
    <property type="entry name" value="RES"/>
    <property type="match status" value="1"/>
</dbReference>